<dbReference type="PANTHER" id="PTHR30217:SF10">
    <property type="entry name" value="23S RRNA 5-HYDROXYCYTIDINE C2501 SYNTHASE"/>
    <property type="match status" value="1"/>
</dbReference>
<dbReference type="InterPro" id="IPR051454">
    <property type="entry name" value="RNA/ubiquinone_mod_enzymes"/>
</dbReference>
<evidence type="ECO:0000313" key="3">
    <source>
        <dbReference type="Proteomes" id="UP000886721"/>
    </source>
</evidence>
<dbReference type="PANTHER" id="PTHR30217">
    <property type="entry name" value="PEPTIDASE U32 FAMILY"/>
    <property type="match status" value="1"/>
</dbReference>
<evidence type="ECO:0000259" key="1">
    <source>
        <dbReference type="Pfam" id="PF12392"/>
    </source>
</evidence>
<feature type="domain" description="Peptidase U32 collagenase" evidence="1">
    <location>
        <begin position="379"/>
        <end position="492"/>
    </location>
</feature>
<reference evidence="2" key="1">
    <citation type="journal article" date="2021" name="PeerJ">
        <title>Extensive microbial diversity within the chicken gut microbiome revealed by metagenomics and culture.</title>
        <authorList>
            <person name="Gilroy R."/>
            <person name="Ravi A."/>
            <person name="Getino M."/>
            <person name="Pursley I."/>
            <person name="Horton D.L."/>
            <person name="Alikhan N.F."/>
            <person name="Baker D."/>
            <person name="Gharbi K."/>
            <person name="Hall N."/>
            <person name="Watson M."/>
            <person name="Adriaenssens E.M."/>
            <person name="Foster-Nyarko E."/>
            <person name="Jarju S."/>
            <person name="Secka A."/>
            <person name="Antonio M."/>
            <person name="Oren A."/>
            <person name="Chaudhuri R.R."/>
            <person name="La Ragione R."/>
            <person name="Hildebrand F."/>
            <person name="Pallen M.J."/>
        </authorList>
    </citation>
    <scope>NUCLEOTIDE SEQUENCE</scope>
    <source>
        <strain evidence="2">CHK191-13928</strain>
    </source>
</reference>
<dbReference type="InterPro" id="IPR001539">
    <property type="entry name" value="Peptidase_U32"/>
</dbReference>
<protein>
    <submittedName>
        <fullName evidence="2">U32 family peptidase</fullName>
    </submittedName>
</protein>
<reference evidence="2" key="2">
    <citation type="submission" date="2021-04" db="EMBL/GenBank/DDBJ databases">
        <authorList>
            <person name="Gilroy R."/>
        </authorList>
    </citation>
    <scope>NUCLEOTIDE SEQUENCE</scope>
    <source>
        <strain evidence="2">CHK191-13928</strain>
    </source>
</reference>
<dbReference type="Pfam" id="PF01136">
    <property type="entry name" value="Peptidase_U32"/>
    <property type="match status" value="1"/>
</dbReference>
<gene>
    <name evidence="2" type="ORF">H9735_06795</name>
</gene>
<dbReference type="InterPro" id="IPR020988">
    <property type="entry name" value="Pept_U32_collagenase"/>
</dbReference>
<proteinExistence type="predicted"/>
<dbReference type="PROSITE" id="PS01276">
    <property type="entry name" value="PEPTIDASE_U32"/>
    <property type="match status" value="1"/>
</dbReference>
<sequence>MKQREIEVLAPAGSMECLEAAILNGADAVYLGGHLFGARAYANNFGQEELCKAIDYVHLYGKKIFLTVNTLVKEKERQDFLEFLIPYYEQGLDGAIIQDPGALRMVREHFPGLEIHGSTQMTITGVHGAKLLKKMGAKRVVPARELSLEEIKEIKDETGLDIECFVHGALCYCYSGQCFMSSMLGGRSGNRGRCAGTCRLPFSERRDGQHSCYPLSLKDLCTIEQLPDILDHGVDSLKIEGRMKGARYVGEVTRIYRKYVDLYQSDQEYRVEPEDKKILMELFNRGGFTDGYYKNYHGRPMMSLDRPGHQGIFVGKVQNIRKGTLSFVTKEALHKGDVLEIQISNAETVALTSPSDWEKGSYVTLNGKKLGQMSKGMEIFRTRNERLIQDIEKRYQEKKKEKLKGKIILSIGKCAKLIVENHEIAVEAEGPVIDQAKNHSADAQSISKQLRKTGETHYEFEELKVEMDPDIFVPGSVLKKLRREAFLRLDEEKILRYRRKYEPKKKEKSFEDKSIRWKKPELTVSLEDLKLLSVALSEDQVRKVYISWMQLKQQKNPEEMIRQIAVSGKECYIMLPQIARKKQIRELEEKKTLIFSENVKGFLVRNLEEYEWLLENDCNKEMVLDYMMYGYNKKAVSEYQQYAAGEIRMTYPEECNLQEMEDLHLLEADLMIYGYLPLMVSVQCIKDNLHQCDGKEQWLTIYDRYRKKFFVHSCCSDCVNEIYNGQPLWLGDETEALCHLHPKTYRIHLTKETPKEAAKILEAAKKVIEGKSESLGKEITKGHFRRGAL</sequence>
<name>A0A9D1WXF8_9FIRM</name>
<dbReference type="AlphaFoldDB" id="A0A9D1WXF8"/>
<dbReference type="Proteomes" id="UP000886721">
    <property type="component" value="Unassembled WGS sequence"/>
</dbReference>
<accession>A0A9D1WXF8</accession>
<comment type="caution">
    <text evidence="2">The sequence shown here is derived from an EMBL/GenBank/DDBJ whole genome shotgun (WGS) entry which is preliminary data.</text>
</comment>
<dbReference type="Pfam" id="PF12392">
    <property type="entry name" value="DUF3656"/>
    <property type="match status" value="1"/>
</dbReference>
<evidence type="ECO:0000313" key="2">
    <source>
        <dbReference type="EMBL" id="HIX67820.1"/>
    </source>
</evidence>
<organism evidence="2 3">
    <name type="scientific">Candidatus Anaerostipes excrementavium</name>
    <dbReference type="NCBI Taxonomy" id="2838463"/>
    <lineage>
        <taxon>Bacteria</taxon>
        <taxon>Bacillati</taxon>
        <taxon>Bacillota</taxon>
        <taxon>Clostridia</taxon>
        <taxon>Lachnospirales</taxon>
        <taxon>Lachnospiraceae</taxon>
        <taxon>Anaerostipes</taxon>
    </lineage>
</organism>
<dbReference type="EMBL" id="DXEM01000021">
    <property type="protein sequence ID" value="HIX67820.1"/>
    <property type="molecule type" value="Genomic_DNA"/>
</dbReference>